<dbReference type="EMBL" id="LR796274">
    <property type="protein sequence ID" value="CAB4133229.1"/>
    <property type="molecule type" value="Genomic_DNA"/>
</dbReference>
<gene>
    <name evidence="1" type="ORF">UFOVP257_87</name>
</gene>
<name>A0A6J5LNF0_9CAUD</name>
<sequence>MLFVERDNVGGETIYMVCNDQGLCLIRTTNGAIAAFVNDRSKGLNPNLRLTIGGDPGTKKAGPKPVFHHIRRYRK</sequence>
<evidence type="ECO:0000313" key="1">
    <source>
        <dbReference type="EMBL" id="CAB4133229.1"/>
    </source>
</evidence>
<accession>A0A6J5LNF0</accession>
<reference evidence="1" key="1">
    <citation type="submission" date="2020-04" db="EMBL/GenBank/DDBJ databases">
        <authorList>
            <person name="Chiriac C."/>
            <person name="Salcher M."/>
            <person name="Ghai R."/>
            <person name="Kavagutti S V."/>
        </authorList>
    </citation>
    <scope>NUCLEOTIDE SEQUENCE</scope>
</reference>
<organism evidence="1">
    <name type="scientific">uncultured Caudovirales phage</name>
    <dbReference type="NCBI Taxonomy" id="2100421"/>
    <lineage>
        <taxon>Viruses</taxon>
        <taxon>Duplodnaviria</taxon>
        <taxon>Heunggongvirae</taxon>
        <taxon>Uroviricota</taxon>
        <taxon>Caudoviricetes</taxon>
        <taxon>Peduoviridae</taxon>
        <taxon>Maltschvirus</taxon>
        <taxon>Maltschvirus maltsch</taxon>
    </lineage>
</organism>
<protein>
    <submittedName>
        <fullName evidence="1">Uncharacterized protein</fullName>
    </submittedName>
</protein>
<proteinExistence type="predicted"/>